<keyword evidence="5" id="KW-0732">Signal</keyword>
<dbReference type="PANTHER" id="PTHR24365">
    <property type="entry name" value="TOLL-LIKE RECEPTOR"/>
    <property type="match status" value="1"/>
</dbReference>
<accession>A0AAV2MJC8</accession>
<dbReference type="GO" id="GO:0006954">
    <property type="term" value="P:inflammatory response"/>
    <property type="evidence" value="ECO:0007669"/>
    <property type="project" value="UniProtKB-KW"/>
</dbReference>
<dbReference type="SUPFAM" id="SSF52200">
    <property type="entry name" value="Toll/Interleukin receptor TIR domain"/>
    <property type="match status" value="1"/>
</dbReference>
<keyword evidence="3" id="KW-0399">Innate immunity</keyword>
<dbReference type="InterPro" id="IPR000157">
    <property type="entry name" value="TIR_dom"/>
</dbReference>
<keyword evidence="12" id="KW-1185">Reference proteome</keyword>
<proteinExistence type="inferred from homology"/>
<sequence length="203" mass="23279">MFSSKKRSAHVPVVVVRTTSNPGLNTGGNAMRDITAVFWTVLVLVKLQLGALSSERFVDLSNRNLSTVPSDLPHTVEHLDLSCNRIRRLTRGAFTNTTQLRFLNVSWNNLETIDPESEWCHYELYFATHQRLVRGPDSVVLVLLEPLPEYLIPSKYHQLKSMMRRHTYLEWPPEKAKQRLFWANLRAALQSDIPSAPVTELED</sequence>
<keyword evidence="8" id="KW-0472">Membrane</keyword>
<evidence type="ECO:0000313" key="11">
    <source>
        <dbReference type="EMBL" id="CAL1613265.1"/>
    </source>
</evidence>
<dbReference type="Gene3D" id="3.80.10.10">
    <property type="entry name" value="Ribonuclease Inhibitor"/>
    <property type="match status" value="1"/>
</dbReference>
<evidence type="ECO:0000256" key="9">
    <source>
        <dbReference type="ARBA" id="ARBA00023198"/>
    </source>
</evidence>
<evidence type="ECO:0000256" key="6">
    <source>
        <dbReference type="ARBA" id="ARBA00022859"/>
    </source>
</evidence>
<evidence type="ECO:0000313" key="12">
    <source>
        <dbReference type="Proteomes" id="UP001497482"/>
    </source>
</evidence>
<dbReference type="GO" id="GO:0038023">
    <property type="term" value="F:signaling receptor activity"/>
    <property type="evidence" value="ECO:0007669"/>
    <property type="project" value="TreeGrafter"/>
</dbReference>
<dbReference type="PROSITE" id="PS50104">
    <property type="entry name" value="TIR"/>
    <property type="match status" value="1"/>
</dbReference>
<dbReference type="InterPro" id="IPR035897">
    <property type="entry name" value="Toll_tir_struct_dom_sf"/>
</dbReference>
<keyword evidence="9" id="KW-0395">Inflammatory response</keyword>
<evidence type="ECO:0000259" key="10">
    <source>
        <dbReference type="PROSITE" id="PS50104"/>
    </source>
</evidence>
<comment type="subcellular location">
    <subcellularLocation>
        <location evidence="1">Membrane</location>
        <topology evidence="1">Single-pass membrane protein</topology>
    </subcellularLocation>
</comment>
<evidence type="ECO:0000256" key="1">
    <source>
        <dbReference type="ARBA" id="ARBA00004167"/>
    </source>
</evidence>
<evidence type="ECO:0000256" key="2">
    <source>
        <dbReference type="ARBA" id="ARBA00009634"/>
    </source>
</evidence>
<dbReference type="GO" id="GO:0002224">
    <property type="term" value="P:toll-like receptor signaling pathway"/>
    <property type="evidence" value="ECO:0007669"/>
    <property type="project" value="TreeGrafter"/>
</dbReference>
<dbReference type="PROSITE" id="PS51450">
    <property type="entry name" value="LRR"/>
    <property type="match status" value="1"/>
</dbReference>
<gene>
    <name evidence="11" type="ORF">KC01_LOCUS39509</name>
</gene>
<comment type="similarity">
    <text evidence="2">Belongs to the Toll-like receptor family.</text>
</comment>
<dbReference type="AlphaFoldDB" id="A0AAV2MJC8"/>
<dbReference type="Proteomes" id="UP001497482">
    <property type="component" value="Chromosome 8"/>
</dbReference>
<dbReference type="InterPro" id="IPR001611">
    <property type="entry name" value="Leu-rich_rpt"/>
</dbReference>
<dbReference type="SUPFAM" id="SSF52058">
    <property type="entry name" value="L domain-like"/>
    <property type="match status" value="1"/>
</dbReference>
<evidence type="ECO:0000256" key="8">
    <source>
        <dbReference type="ARBA" id="ARBA00023136"/>
    </source>
</evidence>
<dbReference type="GO" id="GO:0005886">
    <property type="term" value="C:plasma membrane"/>
    <property type="evidence" value="ECO:0007669"/>
    <property type="project" value="TreeGrafter"/>
</dbReference>
<organism evidence="11 12">
    <name type="scientific">Knipowitschia caucasica</name>
    <name type="common">Caucasian dwarf goby</name>
    <name type="synonym">Pomatoschistus caucasicus</name>
    <dbReference type="NCBI Taxonomy" id="637954"/>
    <lineage>
        <taxon>Eukaryota</taxon>
        <taxon>Metazoa</taxon>
        <taxon>Chordata</taxon>
        <taxon>Craniata</taxon>
        <taxon>Vertebrata</taxon>
        <taxon>Euteleostomi</taxon>
        <taxon>Actinopterygii</taxon>
        <taxon>Neopterygii</taxon>
        <taxon>Teleostei</taxon>
        <taxon>Neoteleostei</taxon>
        <taxon>Acanthomorphata</taxon>
        <taxon>Gobiaria</taxon>
        <taxon>Gobiiformes</taxon>
        <taxon>Gobioidei</taxon>
        <taxon>Gobiidae</taxon>
        <taxon>Gobiinae</taxon>
        <taxon>Knipowitschia</taxon>
    </lineage>
</organism>
<keyword evidence="4" id="KW-0812">Transmembrane</keyword>
<name>A0AAV2MJC8_KNICA</name>
<feature type="domain" description="TIR" evidence="10">
    <location>
        <begin position="30"/>
        <end position="189"/>
    </location>
</feature>
<evidence type="ECO:0000256" key="7">
    <source>
        <dbReference type="ARBA" id="ARBA00022989"/>
    </source>
</evidence>
<evidence type="ECO:0000256" key="4">
    <source>
        <dbReference type="ARBA" id="ARBA00022692"/>
    </source>
</evidence>
<keyword evidence="7" id="KW-1133">Transmembrane helix</keyword>
<dbReference type="EMBL" id="OZ035830">
    <property type="protein sequence ID" value="CAL1613265.1"/>
    <property type="molecule type" value="Genomic_DNA"/>
</dbReference>
<dbReference type="GO" id="GO:0045087">
    <property type="term" value="P:innate immune response"/>
    <property type="evidence" value="ECO:0007669"/>
    <property type="project" value="UniProtKB-KW"/>
</dbReference>
<reference evidence="11 12" key="1">
    <citation type="submission" date="2024-04" db="EMBL/GenBank/DDBJ databases">
        <authorList>
            <person name="Waldvogel A.-M."/>
            <person name="Schoenle A."/>
        </authorList>
    </citation>
    <scope>NUCLEOTIDE SEQUENCE [LARGE SCALE GENOMIC DNA]</scope>
</reference>
<keyword evidence="6" id="KW-0391">Immunity</keyword>
<dbReference type="Pfam" id="PF13855">
    <property type="entry name" value="LRR_8"/>
    <property type="match status" value="1"/>
</dbReference>
<dbReference type="InterPro" id="IPR032675">
    <property type="entry name" value="LRR_dom_sf"/>
</dbReference>
<evidence type="ECO:0000256" key="3">
    <source>
        <dbReference type="ARBA" id="ARBA00022588"/>
    </source>
</evidence>
<protein>
    <recommendedName>
        <fullName evidence="10">TIR domain-containing protein</fullName>
    </recommendedName>
</protein>
<dbReference type="Gene3D" id="3.40.50.10140">
    <property type="entry name" value="Toll/interleukin-1 receptor homology (TIR) domain"/>
    <property type="match status" value="1"/>
</dbReference>
<evidence type="ECO:0000256" key="5">
    <source>
        <dbReference type="ARBA" id="ARBA00022729"/>
    </source>
</evidence>
<dbReference type="PANTHER" id="PTHR24365:SF422">
    <property type="entry name" value="TOLL-LIKE RECEPTOR 6"/>
    <property type="match status" value="1"/>
</dbReference>